<dbReference type="PANTHER" id="PTHR47894:SF4">
    <property type="entry name" value="HTH-TYPE TRANSCRIPTIONAL REGULATOR GADX"/>
    <property type="match status" value="1"/>
</dbReference>
<accession>A0A1C9WAI6</accession>
<dbReference type="PATRIC" id="fig|1769779.3.peg.2745"/>
<dbReference type="PANTHER" id="PTHR47894">
    <property type="entry name" value="HTH-TYPE TRANSCRIPTIONAL REGULATOR GADX"/>
    <property type="match status" value="1"/>
</dbReference>
<dbReference type="EMBL" id="CP014143">
    <property type="protein sequence ID" value="AOS98145.1"/>
    <property type="molecule type" value="Genomic_DNA"/>
</dbReference>
<dbReference type="Gene3D" id="1.10.10.60">
    <property type="entry name" value="Homeodomain-like"/>
    <property type="match status" value="1"/>
</dbReference>
<reference evidence="6" key="1">
    <citation type="submission" date="2016-01" db="EMBL/GenBank/DDBJ databases">
        <title>Complete genome sequence of Microbulbifer sp. CCB-MM1, a halophile isolated from Matang Mangrove Forest, Perak.</title>
        <authorList>
            <person name="Moh T.H."/>
            <person name="Dinesh B."/>
            <person name="Lau N.-S."/>
            <person name="Go F."/>
            <person name="Alexander Chong S.-C."/>
        </authorList>
    </citation>
    <scope>NUCLEOTIDE SEQUENCE [LARGE SCALE GENOMIC DNA]</scope>
    <source>
        <strain evidence="6">CCB-MM1</strain>
    </source>
</reference>
<dbReference type="SUPFAM" id="SSF46689">
    <property type="entry name" value="Homeodomain-like"/>
    <property type="match status" value="1"/>
</dbReference>
<dbReference type="STRING" id="1769779.AUP74_02750"/>
<dbReference type="SMART" id="SM00342">
    <property type="entry name" value="HTH_ARAC"/>
    <property type="match status" value="1"/>
</dbReference>
<dbReference type="AlphaFoldDB" id="A0A1C9WAI6"/>
<feature type="domain" description="HTH araC/xylS-type" evidence="4">
    <location>
        <begin position="233"/>
        <end position="331"/>
    </location>
</feature>
<evidence type="ECO:0000313" key="5">
    <source>
        <dbReference type="EMBL" id="AOS98145.1"/>
    </source>
</evidence>
<keyword evidence="1" id="KW-0805">Transcription regulation</keyword>
<dbReference type="InterPro" id="IPR009057">
    <property type="entry name" value="Homeodomain-like_sf"/>
</dbReference>
<dbReference type="Pfam" id="PF12833">
    <property type="entry name" value="HTH_18"/>
    <property type="match status" value="1"/>
</dbReference>
<evidence type="ECO:0000256" key="1">
    <source>
        <dbReference type="ARBA" id="ARBA00023015"/>
    </source>
</evidence>
<proteinExistence type="predicted"/>
<dbReference type="Proteomes" id="UP000095672">
    <property type="component" value="Chromosome"/>
</dbReference>
<dbReference type="RefSeq" id="WP_069948050.1">
    <property type="nucleotide sequence ID" value="NZ_CP014143.1"/>
</dbReference>
<evidence type="ECO:0000256" key="3">
    <source>
        <dbReference type="ARBA" id="ARBA00023163"/>
    </source>
</evidence>
<dbReference type="GO" id="GO:0003700">
    <property type="term" value="F:DNA-binding transcription factor activity"/>
    <property type="evidence" value="ECO:0007669"/>
    <property type="project" value="InterPro"/>
</dbReference>
<dbReference type="KEGG" id="micc:AUP74_02750"/>
<protein>
    <submittedName>
        <fullName evidence="5">HTH-type transcriptional regulator VirS</fullName>
    </submittedName>
</protein>
<dbReference type="InterPro" id="IPR018060">
    <property type="entry name" value="HTH_AraC"/>
</dbReference>
<evidence type="ECO:0000259" key="4">
    <source>
        <dbReference type="PROSITE" id="PS01124"/>
    </source>
</evidence>
<keyword evidence="3" id="KW-0804">Transcription</keyword>
<sequence>MVALIKTTALSGYCELVNELGGDPAQLLRRCHLDPDVIASREGVISHKAEICAIERAATELRCDDFGLKLAESQDIYILGPAAAVALNSTCVADALRKINESMHWFSPAIDLRIEREVEDGKSLIVFDQDPSLPRCRNPHEQALAVLATILRTLAGQELRILAVYLSFPSPLPQSRYQDVFDAPVLCDEPRSALLIRTRDLSKSLQHQNDELHRLLDIFTAEVTSDYSLDLGRQVRQMIENLLPTHSCSLNTIASQLGFTPRTLQRQLAAQGESFEQMMDTVRRSLADDYLTEHEMPLVQVAALLGYSEQSTFSRACKRWYGCTPLQRRQALLH</sequence>
<evidence type="ECO:0000313" key="6">
    <source>
        <dbReference type="Proteomes" id="UP000095672"/>
    </source>
</evidence>
<name>A0A1C9WAI6_9GAMM</name>
<dbReference type="OrthoDB" id="6816069at2"/>
<keyword evidence="6" id="KW-1185">Reference proteome</keyword>
<gene>
    <name evidence="5" type="primary">virS_6</name>
    <name evidence="5" type="ORF">AUP74_02750</name>
</gene>
<keyword evidence="2" id="KW-0238">DNA-binding</keyword>
<evidence type="ECO:0000256" key="2">
    <source>
        <dbReference type="ARBA" id="ARBA00023125"/>
    </source>
</evidence>
<dbReference type="InterPro" id="IPR032687">
    <property type="entry name" value="AraC-type_N"/>
</dbReference>
<organism evidence="5 6">
    <name type="scientific">Microbulbifer aggregans</name>
    <dbReference type="NCBI Taxonomy" id="1769779"/>
    <lineage>
        <taxon>Bacteria</taxon>
        <taxon>Pseudomonadati</taxon>
        <taxon>Pseudomonadota</taxon>
        <taxon>Gammaproteobacteria</taxon>
        <taxon>Cellvibrionales</taxon>
        <taxon>Microbulbiferaceae</taxon>
        <taxon>Microbulbifer</taxon>
    </lineage>
</organism>
<dbReference type="GO" id="GO:0005829">
    <property type="term" value="C:cytosol"/>
    <property type="evidence" value="ECO:0007669"/>
    <property type="project" value="TreeGrafter"/>
</dbReference>
<dbReference type="GO" id="GO:0000976">
    <property type="term" value="F:transcription cis-regulatory region binding"/>
    <property type="evidence" value="ECO:0007669"/>
    <property type="project" value="TreeGrafter"/>
</dbReference>
<dbReference type="PROSITE" id="PS01124">
    <property type="entry name" value="HTH_ARAC_FAMILY_2"/>
    <property type="match status" value="1"/>
</dbReference>
<dbReference type="Pfam" id="PF12625">
    <property type="entry name" value="Arabinose_bd"/>
    <property type="match status" value="1"/>
</dbReference>